<organism evidence="14 15">
    <name type="scientific">Camelina sativa</name>
    <name type="common">False flax</name>
    <name type="synonym">Myagrum sativum</name>
    <dbReference type="NCBI Taxonomy" id="90675"/>
    <lineage>
        <taxon>Eukaryota</taxon>
        <taxon>Viridiplantae</taxon>
        <taxon>Streptophyta</taxon>
        <taxon>Embryophyta</taxon>
        <taxon>Tracheophyta</taxon>
        <taxon>Spermatophyta</taxon>
        <taxon>Magnoliopsida</taxon>
        <taxon>eudicotyledons</taxon>
        <taxon>Gunneridae</taxon>
        <taxon>Pentapetalae</taxon>
        <taxon>rosids</taxon>
        <taxon>malvids</taxon>
        <taxon>Brassicales</taxon>
        <taxon>Brassicaceae</taxon>
        <taxon>Camelineae</taxon>
        <taxon>Camelina</taxon>
    </lineage>
</organism>
<evidence type="ECO:0000256" key="8">
    <source>
        <dbReference type="ARBA" id="ARBA00023134"/>
    </source>
</evidence>
<sequence>MNSWNEKKKLKIILLGDSGVGKTTLLNRYNNKDFKQLHQSTVYVDFITKELCIGEENFSLQIWDTAGQERFKSIPSRFYRDIDCCVLVYDVNIFETFKSIDNWHAEFIKQANPMTPSKFPFVLVGNKIDINTGKPRVVAKEIAEQWCGSKENITHFETSAKEKTNVEEAFLEMAKKARSNEHYLPIYVPIHMPVHMPIIHISTPLEGKPRRCSC</sequence>
<evidence type="ECO:0000256" key="11">
    <source>
        <dbReference type="ARBA" id="ARBA00023289"/>
    </source>
</evidence>
<name>A0ABM0V4V8_CAMSA</name>
<evidence type="ECO:0000256" key="6">
    <source>
        <dbReference type="ARBA" id="ARBA00022741"/>
    </source>
</evidence>
<dbReference type="InterPro" id="IPR027417">
    <property type="entry name" value="P-loop_NTPase"/>
</dbReference>
<dbReference type="Gene3D" id="3.40.50.300">
    <property type="entry name" value="P-loop containing nucleotide triphosphate hydrolases"/>
    <property type="match status" value="1"/>
</dbReference>
<evidence type="ECO:0000256" key="9">
    <source>
        <dbReference type="ARBA" id="ARBA00023242"/>
    </source>
</evidence>
<protein>
    <submittedName>
        <fullName evidence="15">Ras-related protein RABG1-like</fullName>
    </submittedName>
</protein>
<dbReference type="SMART" id="SM00174">
    <property type="entry name" value="RHO"/>
    <property type="match status" value="1"/>
</dbReference>
<keyword evidence="9" id="KW-0539">Nucleus</keyword>
<keyword evidence="8" id="KW-0342">GTP-binding</keyword>
<dbReference type="SUPFAM" id="SSF52540">
    <property type="entry name" value="P-loop containing nucleoside triphosphate hydrolases"/>
    <property type="match status" value="1"/>
</dbReference>
<comment type="subcellular location">
    <subcellularLocation>
        <location evidence="13">Endomembrane system</location>
        <topology evidence="13">Lipid-anchor</topology>
        <orientation evidence="13">Cytoplasmic side</orientation>
    </subcellularLocation>
    <subcellularLocation>
        <location evidence="1">Nucleus</location>
    </subcellularLocation>
</comment>
<evidence type="ECO:0000256" key="3">
    <source>
        <dbReference type="ARBA" id="ARBA00008028"/>
    </source>
</evidence>
<reference evidence="14" key="1">
    <citation type="journal article" date="2014" name="Nat. Commun.">
        <title>The emerging biofuel crop Camelina sativa retains a highly undifferentiated hexaploid genome structure.</title>
        <authorList>
            <person name="Kagale S."/>
            <person name="Koh C."/>
            <person name="Nixon J."/>
            <person name="Bollina V."/>
            <person name="Clarke W.E."/>
            <person name="Tuteja R."/>
            <person name="Spillane C."/>
            <person name="Robinson S.J."/>
            <person name="Links M.G."/>
            <person name="Clarke C."/>
            <person name="Higgins E.E."/>
            <person name="Huebert T."/>
            <person name="Sharpe A.G."/>
            <person name="Parkin I.A."/>
        </authorList>
    </citation>
    <scope>NUCLEOTIDE SEQUENCE [LARGE SCALE GENOMIC DNA]</scope>
    <source>
        <strain evidence="14">cv. DH55</strain>
    </source>
</reference>
<gene>
    <name evidence="15" type="primary">LOC104732889</name>
</gene>
<keyword evidence="5" id="KW-0488">Methylation</keyword>
<evidence type="ECO:0000256" key="5">
    <source>
        <dbReference type="ARBA" id="ARBA00022481"/>
    </source>
</evidence>
<dbReference type="InterPro" id="IPR001806">
    <property type="entry name" value="Small_GTPase"/>
</dbReference>
<evidence type="ECO:0000313" key="14">
    <source>
        <dbReference type="Proteomes" id="UP000694864"/>
    </source>
</evidence>
<dbReference type="PANTHER" id="PTHR47981:SF36">
    <property type="entry name" value="RAS-RELATED PROTEIN RABG1-RELATED"/>
    <property type="match status" value="1"/>
</dbReference>
<keyword evidence="10" id="KW-0449">Lipoprotein</keyword>
<evidence type="ECO:0000256" key="10">
    <source>
        <dbReference type="ARBA" id="ARBA00023288"/>
    </source>
</evidence>
<proteinExistence type="inferred from homology"/>
<keyword evidence="6" id="KW-0547">Nucleotide-binding</keyword>
<dbReference type="Proteomes" id="UP000694864">
    <property type="component" value="Chromosome 12"/>
</dbReference>
<dbReference type="NCBIfam" id="TIGR00231">
    <property type="entry name" value="small_GTP"/>
    <property type="match status" value="1"/>
</dbReference>
<dbReference type="PRINTS" id="PR00449">
    <property type="entry name" value="RASTRNSFRMNG"/>
</dbReference>
<keyword evidence="4" id="KW-0813">Transport</keyword>
<dbReference type="Pfam" id="PF00071">
    <property type="entry name" value="Ras"/>
    <property type="match status" value="1"/>
</dbReference>
<accession>A0ABM0V4V8</accession>
<evidence type="ECO:0000256" key="1">
    <source>
        <dbReference type="ARBA" id="ARBA00004123"/>
    </source>
</evidence>
<evidence type="ECO:0000256" key="4">
    <source>
        <dbReference type="ARBA" id="ARBA00022448"/>
    </source>
</evidence>
<dbReference type="SMART" id="SM00176">
    <property type="entry name" value="RAN"/>
    <property type="match status" value="1"/>
</dbReference>
<dbReference type="SMART" id="SM00175">
    <property type="entry name" value="RAB"/>
    <property type="match status" value="1"/>
</dbReference>
<dbReference type="PROSITE" id="PS51419">
    <property type="entry name" value="RAB"/>
    <property type="match status" value="1"/>
</dbReference>
<comment type="similarity">
    <text evidence="2">Belongs to the small GTPase superfamily. Rab family.</text>
</comment>
<comment type="similarity">
    <text evidence="3">Belongs to the small GTPase superfamily. Ran family.</text>
</comment>
<keyword evidence="7" id="KW-0653">Protein transport</keyword>
<dbReference type="SMART" id="SM00173">
    <property type="entry name" value="RAS"/>
    <property type="match status" value="1"/>
</dbReference>
<dbReference type="PROSITE" id="PS51418">
    <property type="entry name" value="RAN"/>
    <property type="match status" value="1"/>
</dbReference>
<comment type="function">
    <text evidence="12">GTP-binding protein involved in nucleocytoplasmic transport. Required for the import of protein into the nucleus and also for RNA export. Involved in chromatin condensation and control of cell cycle.</text>
</comment>
<reference evidence="15" key="2">
    <citation type="submission" date="2025-08" db="UniProtKB">
        <authorList>
            <consortium name="RefSeq"/>
        </authorList>
    </citation>
    <scope>IDENTIFICATION</scope>
    <source>
        <tissue evidence="15">Leaf</tissue>
    </source>
</reference>
<evidence type="ECO:0000256" key="12">
    <source>
        <dbReference type="ARBA" id="ARBA00024659"/>
    </source>
</evidence>
<dbReference type="PROSITE" id="PS51421">
    <property type="entry name" value="RAS"/>
    <property type="match status" value="1"/>
</dbReference>
<evidence type="ECO:0000256" key="2">
    <source>
        <dbReference type="ARBA" id="ARBA00006270"/>
    </source>
</evidence>
<dbReference type="GeneID" id="104732889"/>
<dbReference type="PANTHER" id="PTHR47981">
    <property type="entry name" value="RAB FAMILY"/>
    <property type="match status" value="1"/>
</dbReference>
<dbReference type="InterPro" id="IPR005225">
    <property type="entry name" value="Small_GTP-bd"/>
</dbReference>
<dbReference type="PROSITE" id="PS51420">
    <property type="entry name" value="RHO"/>
    <property type="match status" value="1"/>
</dbReference>
<evidence type="ECO:0000256" key="13">
    <source>
        <dbReference type="ARBA" id="ARBA00046278"/>
    </source>
</evidence>
<dbReference type="RefSeq" id="XP_010450789.1">
    <property type="nucleotide sequence ID" value="XM_010452487.1"/>
</dbReference>
<keyword evidence="11" id="KW-0636">Prenylation</keyword>
<keyword evidence="14" id="KW-1185">Reference proteome</keyword>
<dbReference type="InterPro" id="IPR002041">
    <property type="entry name" value="Ran_GTPase"/>
</dbReference>
<evidence type="ECO:0000313" key="15">
    <source>
        <dbReference type="RefSeq" id="XP_010450789.1"/>
    </source>
</evidence>
<evidence type="ECO:0000256" key="7">
    <source>
        <dbReference type="ARBA" id="ARBA00022927"/>
    </source>
</evidence>